<protein>
    <submittedName>
        <fullName evidence="2">DUF3035 domain-containing protein</fullName>
    </submittedName>
</protein>
<evidence type="ECO:0000256" key="1">
    <source>
        <dbReference type="SAM" id="MobiDB-lite"/>
    </source>
</evidence>
<dbReference type="Proteomes" id="UP001595629">
    <property type="component" value="Unassembled WGS sequence"/>
</dbReference>
<dbReference type="PROSITE" id="PS51257">
    <property type="entry name" value="PROKAR_LIPOPROTEIN"/>
    <property type="match status" value="1"/>
</dbReference>
<reference evidence="3" key="1">
    <citation type="journal article" date="2019" name="Int. J. Syst. Evol. Microbiol.">
        <title>The Global Catalogue of Microorganisms (GCM) 10K type strain sequencing project: providing services to taxonomists for standard genome sequencing and annotation.</title>
        <authorList>
            <consortium name="The Broad Institute Genomics Platform"/>
            <consortium name="The Broad Institute Genome Sequencing Center for Infectious Disease"/>
            <person name="Wu L."/>
            <person name="Ma J."/>
        </authorList>
    </citation>
    <scope>NUCLEOTIDE SEQUENCE [LARGE SCALE GENOMIC DNA]</scope>
    <source>
        <strain evidence="3">KCTC 42911</strain>
    </source>
</reference>
<dbReference type="InterPro" id="IPR021395">
    <property type="entry name" value="DUF3035"/>
</dbReference>
<sequence length="173" mass="18638">MRGAFGAFLVVTAGLVVSACSNEGLRQIRPQGEGPDEFGVMPVEPLTAPEDYAFLPAPTPGGSNLTDPNPQGDAVDALGGQRTALVATQGIPSSDAALVSAASRNGVIPGTREQLAVEDAEFRKRQSRLTRFRLFPVDRYEQAYRRQSIDPYNQGEQFRRSGFNTSSNPPLNE</sequence>
<evidence type="ECO:0000313" key="2">
    <source>
        <dbReference type="EMBL" id="MFC3614707.1"/>
    </source>
</evidence>
<feature type="compositionally biased region" description="Polar residues" evidence="1">
    <location>
        <begin position="150"/>
        <end position="173"/>
    </location>
</feature>
<evidence type="ECO:0000313" key="3">
    <source>
        <dbReference type="Proteomes" id="UP001595629"/>
    </source>
</evidence>
<feature type="region of interest" description="Disordered" evidence="1">
    <location>
        <begin position="145"/>
        <end position="173"/>
    </location>
</feature>
<dbReference type="RefSeq" id="WP_386735983.1">
    <property type="nucleotide sequence ID" value="NZ_JBHRXI010000012.1"/>
</dbReference>
<name>A0ABV7TGH9_9RHOB</name>
<comment type="caution">
    <text evidence="2">The sequence shown here is derived from an EMBL/GenBank/DDBJ whole genome shotgun (WGS) entry which is preliminary data.</text>
</comment>
<gene>
    <name evidence="2" type="ORF">ACFORG_13115</name>
</gene>
<accession>A0ABV7TGH9</accession>
<proteinExistence type="predicted"/>
<keyword evidence="3" id="KW-1185">Reference proteome</keyword>
<dbReference type="Pfam" id="PF11233">
    <property type="entry name" value="DUF3035"/>
    <property type="match status" value="1"/>
</dbReference>
<organism evidence="2 3">
    <name type="scientific">Lutimaribacter marinistellae</name>
    <dbReference type="NCBI Taxonomy" id="1820329"/>
    <lineage>
        <taxon>Bacteria</taxon>
        <taxon>Pseudomonadati</taxon>
        <taxon>Pseudomonadota</taxon>
        <taxon>Alphaproteobacteria</taxon>
        <taxon>Rhodobacterales</taxon>
        <taxon>Roseobacteraceae</taxon>
        <taxon>Lutimaribacter</taxon>
    </lineage>
</organism>
<dbReference type="EMBL" id="JBHRXI010000012">
    <property type="protein sequence ID" value="MFC3614707.1"/>
    <property type="molecule type" value="Genomic_DNA"/>
</dbReference>